<reference evidence="3" key="1">
    <citation type="journal article" date="2007" name="Nature">
        <title>The grapevine genome sequence suggests ancestral hexaploidization in major angiosperm phyla.</title>
        <authorList>
            <consortium name="The French-Italian Public Consortium for Grapevine Genome Characterization."/>
            <person name="Jaillon O."/>
            <person name="Aury J.-M."/>
            <person name="Noel B."/>
            <person name="Policriti A."/>
            <person name="Clepet C."/>
            <person name="Casagrande A."/>
            <person name="Choisne N."/>
            <person name="Aubourg S."/>
            <person name="Vitulo N."/>
            <person name="Jubin C."/>
            <person name="Vezzi A."/>
            <person name="Legeai F."/>
            <person name="Hugueney P."/>
            <person name="Dasilva C."/>
            <person name="Horner D."/>
            <person name="Mica E."/>
            <person name="Jublot D."/>
            <person name="Poulain J."/>
            <person name="Bruyere C."/>
            <person name="Billault A."/>
            <person name="Segurens B."/>
            <person name="Gouyvenoux M."/>
            <person name="Ugarte E."/>
            <person name="Cattonaro F."/>
            <person name="Anthouard V."/>
            <person name="Vico V."/>
            <person name="Del Fabbro C."/>
            <person name="Alaux M."/>
            <person name="Di Gaspero G."/>
            <person name="Dumas V."/>
            <person name="Felice N."/>
            <person name="Paillard S."/>
            <person name="Juman I."/>
            <person name="Moroldo M."/>
            <person name="Scalabrin S."/>
            <person name="Canaguier A."/>
            <person name="Le Clainche I."/>
            <person name="Malacrida G."/>
            <person name="Durand E."/>
            <person name="Pesole G."/>
            <person name="Laucou V."/>
            <person name="Chatelet P."/>
            <person name="Merdinoglu D."/>
            <person name="Delledonne M."/>
            <person name="Pezzotti M."/>
            <person name="Lecharny A."/>
            <person name="Scarpelli C."/>
            <person name="Artiguenave F."/>
            <person name="Pe M.E."/>
            <person name="Valle G."/>
            <person name="Morgante M."/>
            <person name="Caboche M."/>
            <person name="Adam-Blondon A.-F."/>
            <person name="Weissenbach J."/>
            <person name="Quetier F."/>
            <person name="Wincker P."/>
        </authorList>
    </citation>
    <scope>NUCLEOTIDE SEQUENCE [LARGE SCALE GENOMIC DNA]</scope>
    <source>
        <strain evidence="3">cv. Pinot noir / PN40024</strain>
    </source>
</reference>
<evidence type="ECO:0000313" key="3">
    <source>
        <dbReference type="Proteomes" id="UP000009183"/>
    </source>
</evidence>
<keyword evidence="1" id="KW-1133">Transmembrane helix</keyword>
<dbReference type="EMBL" id="FN594954">
    <property type="protein sequence ID" value="CCB44032.1"/>
    <property type="molecule type" value="Genomic_DNA"/>
</dbReference>
<name>F6GVL3_VITVI</name>
<proteinExistence type="predicted"/>
<sequence length="66" mass="7531">MQLVPSNIFFFLVSYFLENWAKRSNSSCSLELMGWVDALMFVSAIGGIHLGVFQEMTVTDSKYFLL</sequence>
<keyword evidence="1" id="KW-0472">Membrane</keyword>
<dbReference type="HOGENOM" id="CLU_2836443_0_0_1"/>
<keyword evidence="1" id="KW-0812">Transmembrane</keyword>
<feature type="transmembrane region" description="Helical" evidence="1">
    <location>
        <begin position="32"/>
        <end position="53"/>
    </location>
</feature>
<organism evidence="2 3">
    <name type="scientific">Vitis vinifera</name>
    <name type="common">Grape</name>
    <dbReference type="NCBI Taxonomy" id="29760"/>
    <lineage>
        <taxon>Eukaryota</taxon>
        <taxon>Viridiplantae</taxon>
        <taxon>Streptophyta</taxon>
        <taxon>Embryophyta</taxon>
        <taxon>Tracheophyta</taxon>
        <taxon>Spermatophyta</taxon>
        <taxon>Magnoliopsida</taxon>
        <taxon>eudicotyledons</taxon>
        <taxon>Gunneridae</taxon>
        <taxon>Pentapetalae</taxon>
        <taxon>rosids</taxon>
        <taxon>Vitales</taxon>
        <taxon>Vitaceae</taxon>
        <taxon>Viteae</taxon>
        <taxon>Vitis</taxon>
    </lineage>
</organism>
<accession>F6GVL3</accession>
<evidence type="ECO:0000256" key="1">
    <source>
        <dbReference type="SAM" id="Phobius"/>
    </source>
</evidence>
<dbReference type="InParanoid" id="F6GVL3"/>
<protein>
    <submittedName>
        <fullName evidence="2">Uncharacterized protein</fullName>
    </submittedName>
</protein>
<dbReference type="AlphaFoldDB" id="F6GVL3"/>
<keyword evidence="3" id="KW-1185">Reference proteome</keyword>
<dbReference type="Proteomes" id="UP000009183">
    <property type="component" value="Chromosome 1"/>
</dbReference>
<evidence type="ECO:0000313" key="2">
    <source>
        <dbReference type="EMBL" id="CCB44032.1"/>
    </source>
</evidence>
<gene>
    <name evidence="2" type="ordered locus">VIT_01s0137g00020</name>
</gene>
<dbReference type="PaxDb" id="29760-VIT_01s0137g00020.t01"/>